<dbReference type="STRING" id="1185652.USDA257_c56090"/>
<feature type="region of interest" description="Disordered" evidence="1">
    <location>
        <begin position="80"/>
        <end position="99"/>
    </location>
</feature>
<gene>
    <name evidence="2" type="ORF">USDA257_c56090</name>
</gene>
<dbReference type="HOGENOM" id="CLU_1546379_0_0_5"/>
<dbReference type="KEGG" id="sfd:USDA257_c56090"/>
<evidence type="ECO:0000256" key="1">
    <source>
        <dbReference type="SAM" id="MobiDB-lite"/>
    </source>
</evidence>
<dbReference type="EMBL" id="CP003563">
    <property type="protein sequence ID" value="AFL54124.1"/>
    <property type="molecule type" value="Genomic_DNA"/>
</dbReference>
<proteinExistence type="predicted"/>
<sequence length="170" mass="18583">MMSKKTKRDDVHLERLKTEFPDIHRALLAGEIASARKAFVIAGITPERTRLEKLKNSWAKATESERDAFLTWVSATGASPATAASFSPPPSSDSRNAETPIASGRYLLPSTIAEIQAIMVRRRLTPRDVMHEMGFDPDGQSLAGAIARGASLRLSVIAALEGWLRINQQS</sequence>
<dbReference type="eggNOG" id="ENOG50347FK">
    <property type="taxonomic scope" value="Bacteria"/>
</dbReference>
<reference evidence="2 3" key="1">
    <citation type="journal article" date="2012" name="J. Bacteriol.">
        <title>Complete genome sequence of the broad-host-range strain Sinorhizobium fredii USDA257.</title>
        <authorList>
            <person name="Schuldes J."/>
            <person name="Rodriguez Orbegoso M."/>
            <person name="Schmeisser C."/>
            <person name="Krishnan H.B."/>
            <person name="Daniel R."/>
            <person name="Streit W.R."/>
        </authorList>
    </citation>
    <scope>NUCLEOTIDE SEQUENCE [LARGE SCALE GENOMIC DNA]</scope>
    <source>
        <strain evidence="2 3">USDA 257</strain>
    </source>
</reference>
<evidence type="ECO:0000313" key="2">
    <source>
        <dbReference type="EMBL" id="AFL54124.1"/>
    </source>
</evidence>
<dbReference type="Proteomes" id="UP000006180">
    <property type="component" value="Chromosome"/>
</dbReference>
<dbReference type="AlphaFoldDB" id="I3XE18"/>
<dbReference type="PATRIC" id="fig|1185652.3.peg.5814"/>
<accession>I3XE18</accession>
<evidence type="ECO:0000313" key="3">
    <source>
        <dbReference type="Proteomes" id="UP000006180"/>
    </source>
</evidence>
<protein>
    <submittedName>
        <fullName evidence="2">Uncharacterized protein</fullName>
    </submittedName>
</protein>
<organism evidence="2 3">
    <name type="scientific">Sinorhizobium fredii (strain USDA 257)</name>
    <dbReference type="NCBI Taxonomy" id="1185652"/>
    <lineage>
        <taxon>Bacteria</taxon>
        <taxon>Pseudomonadati</taxon>
        <taxon>Pseudomonadota</taxon>
        <taxon>Alphaproteobacteria</taxon>
        <taxon>Hyphomicrobiales</taxon>
        <taxon>Rhizobiaceae</taxon>
        <taxon>Sinorhizobium/Ensifer group</taxon>
        <taxon>Sinorhizobium</taxon>
    </lineage>
</organism>
<name>I3XE18_SINF2</name>